<keyword evidence="7" id="KW-1185">Reference proteome</keyword>
<name>A0ABU9KQ05_9EURY</name>
<sequence>MKQNPELEVLESLAKTILVAARTAPKGKGIDDIVTFLLDDTDRMQLADKMEELSDIKGMKFLIRDAKNVRDADSLVIIGLKSSGVSSLNCGACGFEKCKEMLEQKKVKVEFTGPHCMIKYMDLGIAVGSAVSKAKDLCIDNRILYSAGAAACYFDMIDADVAMAIPLSVRGKNIFFDRPSTR</sequence>
<dbReference type="EMBL" id="JBCAUS010000002">
    <property type="protein sequence ID" value="MEL4304461.1"/>
    <property type="molecule type" value="Genomic_DNA"/>
</dbReference>
<gene>
    <name evidence="6" type="ORF">WOA13_01230</name>
</gene>
<dbReference type="PANTHER" id="PTHR40101:SF1">
    <property type="entry name" value="4FE-4S DOMAIN-CONTAINING PROTEIN"/>
    <property type="match status" value="1"/>
</dbReference>
<dbReference type="InterPro" id="IPR007202">
    <property type="entry name" value="4Fe-4S_dom"/>
</dbReference>
<keyword evidence="2" id="KW-0479">Metal-binding</keyword>
<evidence type="ECO:0000313" key="7">
    <source>
        <dbReference type="Proteomes" id="UP001396646"/>
    </source>
</evidence>
<keyword evidence="1" id="KW-0004">4Fe-4S</keyword>
<proteinExistence type="predicted"/>
<evidence type="ECO:0000256" key="1">
    <source>
        <dbReference type="ARBA" id="ARBA00022485"/>
    </source>
</evidence>
<evidence type="ECO:0000259" key="5">
    <source>
        <dbReference type="PROSITE" id="PS51656"/>
    </source>
</evidence>
<comment type="caution">
    <text evidence="6">The sequence shown here is derived from an EMBL/GenBank/DDBJ whole genome shotgun (WGS) entry which is preliminary data.</text>
</comment>
<evidence type="ECO:0000256" key="2">
    <source>
        <dbReference type="ARBA" id="ARBA00022723"/>
    </source>
</evidence>
<evidence type="ECO:0000256" key="4">
    <source>
        <dbReference type="ARBA" id="ARBA00023014"/>
    </source>
</evidence>
<reference evidence="6 7" key="1">
    <citation type="submission" date="2024-04" db="EMBL/GenBank/DDBJ databases">
        <title>Methanococcoides sp. LMO-2.</title>
        <authorList>
            <person name="Liang L."/>
        </authorList>
    </citation>
    <scope>NUCLEOTIDE SEQUENCE [LARGE SCALE GENOMIC DNA]</scope>
    <source>
        <strain evidence="6 7">LMO-2</strain>
    </source>
</reference>
<protein>
    <submittedName>
        <fullName evidence="6">DUF2148 domain-containing protein</fullName>
    </submittedName>
</protein>
<dbReference type="RefSeq" id="WP_342126185.1">
    <property type="nucleotide sequence ID" value="NZ_JBCAUS010000002.1"/>
</dbReference>
<dbReference type="Proteomes" id="UP001396646">
    <property type="component" value="Unassembled WGS sequence"/>
</dbReference>
<keyword evidence="4" id="KW-0411">Iron-sulfur</keyword>
<dbReference type="PANTHER" id="PTHR40101">
    <property type="entry name" value="CONSERVED PROTEIN"/>
    <property type="match status" value="1"/>
</dbReference>
<organism evidence="6 7">
    <name type="scientific">Methanococcoides cohabitans</name>
    <dbReference type="NCBI Taxonomy" id="3136559"/>
    <lineage>
        <taxon>Archaea</taxon>
        <taxon>Methanobacteriati</taxon>
        <taxon>Methanobacteriota</taxon>
        <taxon>Stenosarchaea group</taxon>
        <taxon>Methanomicrobia</taxon>
        <taxon>Methanosarcinales</taxon>
        <taxon>Methanosarcinaceae</taxon>
        <taxon>Methanococcoides</taxon>
    </lineage>
</organism>
<dbReference type="Pfam" id="PF09918">
    <property type="entry name" value="DUF2148"/>
    <property type="match status" value="1"/>
</dbReference>
<accession>A0ABU9KQ05</accession>
<evidence type="ECO:0000313" key="6">
    <source>
        <dbReference type="EMBL" id="MEL4304461.1"/>
    </source>
</evidence>
<dbReference type="PROSITE" id="PS51656">
    <property type="entry name" value="4FE4S"/>
    <property type="match status" value="1"/>
</dbReference>
<feature type="domain" description="4Fe-4S" evidence="5">
    <location>
        <begin position="71"/>
        <end position="133"/>
    </location>
</feature>
<dbReference type="InterPro" id="IPR019224">
    <property type="entry name" value="DUF2148"/>
</dbReference>
<evidence type="ECO:0000256" key="3">
    <source>
        <dbReference type="ARBA" id="ARBA00023004"/>
    </source>
</evidence>
<keyword evidence="3" id="KW-0408">Iron</keyword>